<sequence length="159" mass="17803">FTAIKYSKVIKSTIDLYEPEIIISHSVGAMATIFNEYHHPSPSLKKLILLGGPNSLKTIMKDYQKLLSFNSRVYSGLNDILKEKFGYEIDKFNAADFAVNIEADTLLLHARQDAIVPFSASEAISQRMKNATFIETQTGGHSLHTEENTEHILDFLAKA</sequence>
<name>A0ABS0AA74_9FLAO</name>
<evidence type="ECO:0000313" key="3">
    <source>
        <dbReference type="Proteomes" id="UP001194729"/>
    </source>
</evidence>
<proteinExistence type="predicted"/>
<dbReference type="Pfam" id="PF08386">
    <property type="entry name" value="Abhydrolase_4"/>
    <property type="match status" value="1"/>
</dbReference>
<evidence type="ECO:0000259" key="1">
    <source>
        <dbReference type="Pfam" id="PF08386"/>
    </source>
</evidence>
<protein>
    <submittedName>
        <fullName evidence="2">Alpha/beta hydrolase</fullName>
    </submittedName>
</protein>
<keyword evidence="3" id="KW-1185">Reference proteome</keyword>
<dbReference type="SUPFAM" id="SSF53474">
    <property type="entry name" value="alpha/beta-Hydrolases"/>
    <property type="match status" value="1"/>
</dbReference>
<dbReference type="InterPro" id="IPR029058">
    <property type="entry name" value="AB_hydrolase_fold"/>
</dbReference>
<comment type="caution">
    <text evidence="2">The sequence shown here is derived from an EMBL/GenBank/DDBJ whole genome shotgun (WGS) entry which is preliminary data.</text>
</comment>
<evidence type="ECO:0000313" key="2">
    <source>
        <dbReference type="EMBL" id="MBF4986295.1"/>
    </source>
</evidence>
<dbReference type="Gene3D" id="3.40.50.1820">
    <property type="entry name" value="alpha/beta hydrolase"/>
    <property type="match status" value="1"/>
</dbReference>
<dbReference type="EMBL" id="JADKYU010001073">
    <property type="protein sequence ID" value="MBF4986295.1"/>
    <property type="molecule type" value="Genomic_DNA"/>
</dbReference>
<feature type="domain" description="Peptidase S33 tripeptidyl aminopeptidase-like C-terminal" evidence="1">
    <location>
        <begin position="102"/>
        <end position="148"/>
    </location>
</feature>
<reference evidence="2 3" key="1">
    <citation type="submission" date="2020-11" db="EMBL/GenBank/DDBJ databases">
        <title>P. mediterranea TC4 genome.</title>
        <authorList>
            <person name="Molmeret M."/>
        </authorList>
    </citation>
    <scope>NUCLEOTIDE SEQUENCE [LARGE SCALE GENOMIC DNA]</scope>
    <source>
        <strain evidence="2 3">TC4</strain>
    </source>
</reference>
<dbReference type="InterPro" id="IPR013595">
    <property type="entry name" value="Pept_S33_TAP-like_C"/>
</dbReference>
<feature type="non-terminal residue" evidence="2">
    <location>
        <position position="1"/>
    </location>
</feature>
<keyword evidence="2" id="KW-0378">Hydrolase</keyword>
<gene>
    <name evidence="2" type="ORF">FNJ87_18925</name>
</gene>
<dbReference type="Proteomes" id="UP001194729">
    <property type="component" value="Unassembled WGS sequence"/>
</dbReference>
<dbReference type="GO" id="GO:0016787">
    <property type="term" value="F:hydrolase activity"/>
    <property type="evidence" value="ECO:0007669"/>
    <property type="project" value="UniProtKB-KW"/>
</dbReference>
<accession>A0ABS0AA74</accession>
<organism evidence="2 3">
    <name type="scientific">Nonlabens mediterrranea</name>
    <dbReference type="NCBI Taxonomy" id="1419947"/>
    <lineage>
        <taxon>Bacteria</taxon>
        <taxon>Pseudomonadati</taxon>
        <taxon>Bacteroidota</taxon>
        <taxon>Flavobacteriia</taxon>
        <taxon>Flavobacteriales</taxon>
        <taxon>Flavobacteriaceae</taxon>
        <taxon>Nonlabens</taxon>
    </lineage>
</organism>